<evidence type="ECO:0000313" key="3">
    <source>
        <dbReference type="EMBL" id="KAJ7622695.1"/>
    </source>
</evidence>
<dbReference type="InterPro" id="IPR037176">
    <property type="entry name" value="Osmotin/thaumatin-like_sf"/>
</dbReference>
<protein>
    <recommendedName>
        <fullName evidence="5">Thaumatin-like protein</fullName>
    </recommendedName>
</protein>
<evidence type="ECO:0000313" key="4">
    <source>
        <dbReference type="Proteomes" id="UP001221757"/>
    </source>
</evidence>
<feature type="compositionally biased region" description="Basic residues" evidence="1">
    <location>
        <begin position="44"/>
        <end position="54"/>
    </location>
</feature>
<feature type="chain" id="PRO_5042256822" description="Thaumatin-like protein" evidence="2">
    <location>
        <begin position="22"/>
        <end position="293"/>
    </location>
</feature>
<dbReference type="SUPFAM" id="SSF49870">
    <property type="entry name" value="Osmotin, thaumatin-like protein"/>
    <property type="match status" value="1"/>
</dbReference>
<dbReference type="Gene3D" id="2.60.110.10">
    <property type="entry name" value="Thaumatin"/>
    <property type="match status" value="1"/>
</dbReference>
<proteinExistence type="predicted"/>
<dbReference type="EMBL" id="JARKIE010000648">
    <property type="protein sequence ID" value="KAJ7622695.1"/>
    <property type="molecule type" value="Genomic_DNA"/>
</dbReference>
<evidence type="ECO:0000256" key="1">
    <source>
        <dbReference type="SAM" id="MobiDB-lite"/>
    </source>
</evidence>
<comment type="caution">
    <text evidence="3">The sequence shown here is derived from an EMBL/GenBank/DDBJ whole genome shotgun (WGS) entry which is preliminary data.</text>
</comment>
<accession>A0AAD7BJM0</accession>
<feature type="signal peptide" evidence="2">
    <location>
        <begin position="1"/>
        <end position="21"/>
    </location>
</feature>
<evidence type="ECO:0000256" key="2">
    <source>
        <dbReference type="SAM" id="SignalP"/>
    </source>
</evidence>
<organism evidence="3 4">
    <name type="scientific">Mycena rosella</name>
    <name type="common">Pink bonnet</name>
    <name type="synonym">Agaricus rosellus</name>
    <dbReference type="NCBI Taxonomy" id="1033263"/>
    <lineage>
        <taxon>Eukaryota</taxon>
        <taxon>Fungi</taxon>
        <taxon>Dikarya</taxon>
        <taxon>Basidiomycota</taxon>
        <taxon>Agaricomycotina</taxon>
        <taxon>Agaricomycetes</taxon>
        <taxon>Agaricomycetidae</taxon>
        <taxon>Agaricales</taxon>
        <taxon>Marasmiineae</taxon>
        <taxon>Mycenaceae</taxon>
        <taxon>Mycena</taxon>
    </lineage>
</organism>
<sequence length="293" mass="29664">MVFAPLVSTLLVLGLATIAQTTSIRGHAVHHRGLVERIHHAGHPVSRKIQRRRSCNAPGTSSSLTAIEASSTAVAAAKPASSTIDAVPTPKEVATTTTPAEKTSTSTTAEHTTSATAASTETGTTSSGSSASSSGGHQFTLINKCSNAVKPIVVSTACGYSPRCADASTAPLPSVGSLAAGKTTTINVANNFVGRIFAQDGSCGATGESCTMLEFNLDADSFYTPNSYDISNIQGFTQSISLGAAGCSTVTCTSPSCSCENAYPIGDMTGCGNDLPVKACGKGNIAFTVVFCP</sequence>
<feature type="region of interest" description="Disordered" evidence="1">
    <location>
        <begin position="44"/>
        <end position="63"/>
    </location>
</feature>
<feature type="region of interest" description="Disordered" evidence="1">
    <location>
        <begin position="79"/>
        <end position="135"/>
    </location>
</feature>
<keyword evidence="4" id="KW-1185">Reference proteome</keyword>
<keyword evidence="2" id="KW-0732">Signal</keyword>
<reference evidence="3" key="1">
    <citation type="submission" date="2023-03" db="EMBL/GenBank/DDBJ databases">
        <title>Massive genome expansion in bonnet fungi (Mycena s.s.) driven by repeated elements and novel gene families across ecological guilds.</title>
        <authorList>
            <consortium name="Lawrence Berkeley National Laboratory"/>
            <person name="Harder C.B."/>
            <person name="Miyauchi S."/>
            <person name="Viragh M."/>
            <person name="Kuo A."/>
            <person name="Thoen E."/>
            <person name="Andreopoulos B."/>
            <person name="Lu D."/>
            <person name="Skrede I."/>
            <person name="Drula E."/>
            <person name="Henrissat B."/>
            <person name="Morin E."/>
            <person name="Kohler A."/>
            <person name="Barry K."/>
            <person name="LaButti K."/>
            <person name="Morin E."/>
            <person name="Salamov A."/>
            <person name="Lipzen A."/>
            <person name="Mereny Z."/>
            <person name="Hegedus B."/>
            <person name="Baldrian P."/>
            <person name="Stursova M."/>
            <person name="Weitz H."/>
            <person name="Taylor A."/>
            <person name="Grigoriev I.V."/>
            <person name="Nagy L.G."/>
            <person name="Martin F."/>
            <person name="Kauserud H."/>
        </authorList>
    </citation>
    <scope>NUCLEOTIDE SEQUENCE</scope>
    <source>
        <strain evidence="3">CBHHK067</strain>
    </source>
</reference>
<gene>
    <name evidence="3" type="ORF">B0H17DRAFT_1219197</name>
</gene>
<evidence type="ECO:0008006" key="5">
    <source>
        <dbReference type="Google" id="ProtNLM"/>
    </source>
</evidence>
<name>A0AAD7BJM0_MYCRO</name>
<dbReference type="Proteomes" id="UP001221757">
    <property type="component" value="Unassembled WGS sequence"/>
</dbReference>
<dbReference type="AlphaFoldDB" id="A0AAD7BJM0"/>